<organism evidence="2 3">
    <name type="scientific">Anaerospora hongkongensis</name>
    <dbReference type="NCBI Taxonomy" id="244830"/>
    <lineage>
        <taxon>Bacteria</taxon>
        <taxon>Bacillati</taxon>
        <taxon>Bacillota</taxon>
        <taxon>Negativicutes</taxon>
        <taxon>Selenomonadales</taxon>
        <taxon>Sporomusaceae</taxon>
        <taxon>Anaerospora</taxon>
    </lineage>
</organism>
<feature type="compositionally biased region" description="Polar residues" evidence="1">
    <location>
        <begin position="1"/>
        <end position="12"/>
    </location>
</feature>
<dbReference type="Proteomes" id="UP000295063">
    <property type="component" value="Unassembled WGS sequence"/>
</dbReference>
<comment type="caution">
    <text evidence="2">The sequence shown here is derived from an EMBL/GenBank/DDBJ whole genome shotgun (WGS) entry which is preliminary data.</text>
</comment>
<protein>
    <submittedName>
        <fullName evidence="2">Uncharacterized protein</fullName>
    </submittedName>
</protein>
<proteinExistence type="predicted"/>
<evidence type="ECO:0000313" key="2">
    <source>
        <dbReference type="EMBL" id="TCL36547.1"/>
    </source>
</evidence>
<dbReference type="EMBL" id="SLUI01000008">
    <property type="protein sequence ID" value="TCL36547.1"/>
    <property type="molecule type" value="Genomic_DNA"/>
</dbReference>
<name>A0A4R1Q601_9FIRM</name>
<evidence type="ECO:0000313" key="3">
    <source>
        <dbReference type="Proteomes" id="UP000295063"/>
    </source>
</evidence>
<gene>
    <name evidence="2" type="ORF">EV210_108189</name>
</gene>
<keyword evidence="3" id="KW-1185">Reference proteome</keyword>
<dbReference type="RefSeq" id="WP_279388505.1">
    <property type="nucleotide sequence ID" value="NZ_DAIMLW010000217.1"/>
</dbReference>
<feature type="region of interest" description="Disordered" evidence="1">
    <location>
        <begin position="1"/>
        <end position="30"/>
    </location>
</feature>
<accession>A0A4R1Q601</accession>
<sequence>MDNEKNNTTMDNEQAPVESTDKKTQNTVPTLYPDIEYVNRTLP</sequence>
<dbReference type="AlphaFoldDB" id="A0A4R1Q601"/>
<evidence type="ECO:0000256" key="1">
    <source>
        <dbReference type="SAM" id="MobiDB-lite"/>
    </source>
</evidence>
<reference evidence="2 3" key="1">
    <citation type="submission" date="2019-03" db="EMBL/GenBank/DDBJ databases">
        <title>Genomic Encyclopedia of Type Strains, Phase IV (KMG-IV): sequencing the most valuable type-strain genomes for metagenomic binning, comparative biology and taxonomic classification.</title>
        <authorList>
            <person name="Goeker M."/>
        </authorList>
    </citation>
    <scope>NUCLEOTIDE SEQUENCE [LARGE SCALE GENOMIC DNA]</scope>
    <source>
        <strain evidence="2 3">DSM 15969</strain>
    </source>
</reference>